<gene>
    <name evidence="1" type="ORF">I6G66_00315</name>
</gene>
<accession>A0A7T2VWX4</accession>
<keyword evidence="1" id="KW-0614">Plasmid</keyword>
<dbReference type="Proteomes" id="UP000594778">
    <property type="component" value="Plasmid unnamed"/>
</dbReference>
<organism evidence="1 2">
    <name type="scientific">Delftia acidovorans</name>
    <name type="common">Pseudomonas acidovorans</name>
    <name type="synonym">Comamonas acidovorans</name>
    <dbReference type="NCBI Taxonomy" id="80866"/>
    <lineage>
        <taxon>Bacteria</taxon>
        <taxon>Pseudomonadati</taxon>
        <taxon>Pseudomonadota</taxon>
        <taxon>Betaproteobacteria</taxon>
        <taxon>Burkholderiales</taxon>
        <taxon>Comamonadaceae</taxon>
        <taxon>Delftia</taxon>
    </lineage>
</organism>
<name>A0A7T2VWX4_DELAC</name>
<protein>
    <submittedName>
        <fullName evidence="1">Uncharacterized protein</fullName>
    </submittedName>
</protein>
<dbReference type="RefSeq" id="WP_011798694.1">
    <property type="nucleotide sequence ID" value="NZ_CP065667.1"/>
</dbReference>
<dbReference type="AlphaFoldDB" id="A0A7T2VWX4"/>
<evidence type="ECO:0000313" key="1">
    <source>
        <dbReference type="EMBL" id="QPS05727.1"/>
    </source>
</evidence>
<sequence length="176" mass="19735">MTFIAPPQFWEERRAQLGTKPDRELAALWGVPIAQVKKHRERHGIAACKPTYAIAPATWTAEQDAMLGSMPDTETAAALGNIDPQAVKARRKELGIPSFADQVSARKQEKEDRAFENMQWPPELLAELGKRFDHYLADRFGIPEWMVRRKRAALGISEEPFSHLYETAPGSSPTPA</sequence>
<proteinExistence type="predicted"/>
<evidence type="ECO:0000313" key="2">
    <source>
        <dbReference type="Proteomes" id="UP000594778"/>
    </source>
</evidence>
<dbReference type="EMBL" id="CP065667">
    <property type="protein sequence ID" value="QPS05727.1"/>
    <property type="molecule type" value="Genomic_DNA"/>
</dbReference>
<geneLocation type="plasmid" evidence="1 2">
    <name>unnamed</name>
</geneLocation>
<reference evidence="1 2" key="1">
    <citation type="submission" date="2020-12" db="EMBL/GenBank/DDBJ databases">
        <title>FDA dAtabase for Regulatory Grade micrObial Sequences (FDA-ARGOS): Supporting development and validation of Infectious Disease Dx tests.</title>
        <authorList>
            <person name="Sproer C."/>
            <person name="Gronow S."/>
            <person name="Severitt S."/>
            <person name="Schroder I."/>
            <person name="Tallon L."/>
            <person name="Sadzewicz L."/>
            <person name="Zhao X."/>
            <person name="Boylan J."/>
            <person name="Ott S."/>
            <person name="Bowen H."/>
            <person name="Vavikolanu K."/>
            <person name="Mehta A."/>
            <person name="Aluvathingal J."/>
            <person name="Nadendla S."/>
            <person name="Lowell S."/>
            <person name="Myers T."/>
            <person name="Yan Y."/>
            <person name="Sichtig H."/>
        </authorList>
    </citation>
    <scope>NUCLEOTIDE SEQUENCE [LARGE SCALE GENOMIC DNA]</scope>
    <source>
        <strain evidence="1 2">FDAARGOS_909</strain>
        <plasmid evidence="1 2">unnamed</plasmid>
    </source>
</reference>